<dbReference type="OrthoDB" id="2019644at2759"/>
<dbReference type="STRING" id="644223.C4R2C0"/>
<dbReference type="GeneID" id="8198674"/>
<gene>
    <name evidence="5" type="ordered locus">PAS_chr2-2_0270</name>
</gene>
<dbReference type="FunCoup" id="C4R2C0">
    <property type="interactions" value="184"/>
</dbReference>
<keyword evidence="6" id="KW-1185">Reference proteome</keyword>
<dbReference type="OMA" id="AYGFIEW"/>
<evidence type="ECO:0000313" key="6">
    <source>
        <dbReference type="Proteomes" id="UP000000314"/>
    </source>
</evidence>
<comment type="subcellular location">
    <subcellularLocation>
        <location evidence="1">Nucleus</location>
    </subcellularLocation>
</comment>
<evidence type="ECO:0000256" key="3">
    <source>
        <dbReference type="ARBA" id="ARBA00022448"/>
    </source>
</evidence>
<accession>C4R2C0</accession>
<sequence>MSKEWSNIPFITLYDAIEGNQAELVASALSELKQDLTNLLLYPPKSDSSRKSLESGKVKFTSGDEYELNKEFIIATVQLSDELNLDELIAAEINYNVSVTDEAQLVNSLFDGGKASFYMRRRFILLIVSYLTNVSDFGSHFVAKELVDNLLKSYEVIERELESIKQLVARTKILNGNIVPRIIQDGVDFRRNFLFKEHQLLGEIIHGVANNNFSTITTDHFKTFVSRISAIEENDVFSLSYIPIVFDYFSHLNELPDSVVEELHSTYLKELEKENVSVTLALVVLVFLIYFVNWCKEKDSGTTKYEFSSSVQNPLLKCIEIGALEKFMAITIILSRVDNSTTFFDFQSLLQNHIPELTAQRLSDDEGSKIEVILEDNFKELLVSILNTFIQDFISNGAFLLTHLRNTEEDILLANEDILEDLDTLAENADLERFYLSVYYLYYDRPNICTQFWLDKDSNAYGFLKWASVCNSPLISSTYCLMLSGLSSGEANSVETFNFLTQQNSQNIVSGPGLNSRISWKTIYEALNYYNKALLENGSNSITPGVFSQNFQESVIPELGEDSVIFIAGYFQLISSIANNSEITKLKLFENDLLKMLFEFLESATQITAPTLLVLRSLIGTNIESRHTIWRAIDNWIFNFPMNRHYLSSTKSFVAKDVFFLSLRTFDEINAFVGLIEALLRPVQTEDTTLLDLTFPFDLGSTTRKNGVWSYLEFFAEELLVNSNKDLLAPKSRIALQTSLLKCFKHCLTFFDNQVIISAQVCGLQNLNSIVKCKDFFKFISNEPGSIVTYYLYEKKVYDVLLDIASLGIDELTVKNESSKEAKLLYLSLEVIDLLLEKEPLYLDEVVPLMKKSNMDLGTRGLSSFYDTFLFRLPVLIHIGLYIGSQHLSIARKSLQILSKISLSPQFSAGSSFSSVVKKNRLLSTFETVDESIRLRNSIIDQLENPNSLALKIEILEFLNNNLSSAESTVSHFFIGFDTRNSLGLGNTQDLGTIASTRSTLKTLVLILVDTLEVLTEGKNIPYNAIRILKLIFDIVLRLLKNSNTSSLITGFLRNDLPFNFFKKICIFEPKIDVQTQWDGLLLDPALSLSNTFICESYGAGALLAFISQRALLLELLSLELHNIASTGSISARKSYVDPLIGSSELNHGFPRILDFLDFLNLNLVNKLDPLDSYYRRFDFDYILKTLKLKTITLDGDERKSIFELNSLNQMVELVHLEEGDKSSSTFEERRNYLVNYFSNSIFYTNFKEQQFRTLHAWVTLVQIIVNEGNLTHAERSNFILEVFQSIVPRINDYIDIDIQYTEELMTLVLLLVDSYEKDRKSFFTNNETSETTNSLIDSSRLYPLFKISIDTILSPLSTGMLRSKAYVLISKFLNYSEINKGVCTEALISIRSHDAKLLSLVCNDSIMGEGEPRITSMLLLDALVKISSRFEKNSLQSNFVMDHMIKTNFFLMLIRSIKRTDEIFGLCFSKKGPTKVPLDVLLYELTAFKTTIYFLIRVAKTKTGAQQLVNGDVFGVIKGCKFLSIDPDLGVELQLVENHDQTVRLRLSLDSPLNVSSAVGDKISYFELLVPVFQLTLAVVISLAGTNQNAVNQVQGVMKHFKTLVVGVLKREVLIEKEASQAPNPENYQGLKQLSLLFTQLNSIL</sequence>
<dbReference type="SMR" id="C4R2C0"/>
<dbReference type="HOGENOM" id="CLU_002778_0_0_1"/>
<dbReference type="GO" id="GO:0017056">
    <property type="term" value="F:structural constituent of nuclear pore"/>
    <property type="evidence" value="ECO:0007669"/>
    <property type="project" value="EnsemblFungi"/>
</dbReference>
<dbReference type="PANTHER" id="PTHR31344:SF0">
    <property type="entry name" value="NUCLEAR PORE COMPLEX PROTEIN NUP205"/>
    <property type="match status" value="1"/>
</dbReference>
<dbReference type="EMBL" id="FN392320">
    <property type="protein sequence ID" value="CAY69644.1"/>
    <property type="molecule type" value="Genomic_DNA"/>
</dbReference>
<protein>
    <submittedName>
        <fullName evidence="5">Essential structural subunit of the nuclear pore complex (NPC)</fullName>
    </submittedName>
</protein>
<dbReference type="KEGG" id="ppa:PAS_chr2-2_0270"/>
<proteinExistence type="inferred from homology"/>
<evidence type="ECO:0000313" key="5">
    <source>
        <dbReference type="EMBL" id="CAY69644.1"/>
    </source>
</evidence>
<name>C4R2C0_KOMPG</name>
<evidence type="ECO:0000256" key="2">
    <source>
        <dbReference type="ARBA" id="ARBA00005892"/>
    </source>
</evidence>
<evidence type="ECO:0000256" key="4">
    <source>
        <dbReference type="ARBA" id="ARBA00023242"/>
    </source>
</evidence>
<dbReference type="Proteomes" id="UP000000314">
    <property type="component" value="Chromosome 2"/>
</dbReference>
<keyword evidence="3" id="KW-0813">Transport</keyword>
<dbReference type="InParanoid" id="C4R2C0"/>
<keyword evidence="4" id="KW-0539">Nucleus</keyword>
<dbReference type="Pfam" id="PF11894">
    <property type="entry name" value="Nup192"/>
    <property type="match status" value="1"/>
</dbReference>
<dbReference type="InterPro" id="IPR021827">
    <property type="entry name" value="Nup186/Nup192/Nup205"/>
</dbReference>
<dbReference type="GO" id="GO:0046822">
    <property type="term" value="P:regulation of nucleocytoplasmic transport"/>
    <property type="evidence" value="ECO:0007669"/>
    <property type="project" value="EnsemblFungi"/>
</dbReference>
<dbReference type="GO" id="GO:0044611">
    <property type="term" value="C:nuclear pore inner ring"/>
    <property type="evidence" value="ECO:0007669"/>
    <property type="project" value="EnsemblFungi"/>
</dbReference>
<dbReference type="GO" id="GO:0006999">
    <property type="term" value="P:nuclear pore organization"/>
    <property type="evidence" value="ECO:0007669"/>
    <property type="project" value="EnsemblFungi"/>
</dbReference>
<comment type="similarity">
    <text evidence="2">Belongs to the NUP186/NUP192/NUP205 family.</text>
</comment>
<dbReference type="eggNOG" id="KOG1835">
    <property type="taxonomic scope" value="Eukaryota"/>
</dbReference>
<organism evidence="5 6">
    <name type="scientific">Komagataella phaffii (strain GS115 / ATCC 20864)</name>
    <name type="common">Yeast</name>
    <name type="synonym">Pichia pastoris</name>
    <dbReference type="NCBI Taxonomy" id="644223"/>
    <lineage>
        <taxon>Eukaryota</taxon>
        <taxon>Fungi</taxon>
        <taxon>Dikarya</taxon>
        <taxon>Ascomycota</taxon>
        <taxon>Saccharomycotina</taxon>
        <taxon>Pichiomycetes</taxon>
        <taxon>Pichiales</taxon>
        <taxon>Pichiaceae</taxon>
        <taxon>Komagataella</taxon>
    </lineage>
</organism>
<evidence type="ECO:0000256" key="1">
    <source>
        <dbReference type="ARBA" id="ARBA00004123"/>
    </source>
</evidence>
<reference evidence="5 6" key="1">
    <citation type="journal article" date="2009" name="Nat. Biotechnol.">
        <title>Genome sequence of the recombinant protein production host Pichia pastoris.</title>
        <authorList>
            <person name="De Schutter K."/>
            <person name="Lin Y.C."/>
            <person name="Tiels P."/>
            <person name="Van Hecke A."/>
            <person name="Glinka S."/>
            <person name="Weber-Lehmann J."/>
            <person name="Rouze P."/>
            <person name="Van de Peer Y."/>
            <person name="Callewaert N."/>
        </authorList>
    </citation>
    <scope>NUCLEOTIDE SEQUENCE [LARGE SCALE GENOMIC DNA]</scope>
    <source>
        <strain evidence="6">GS115 / ATCC 20864</strain>
    </source>
</reference>
<dbReference type="RefSeq" id="XP_002491924.1">
    <property type="nucleotide sequence ID" value="XM_002491879.1"/>
</dbReference>
<dbReference type="PANTHER" id="PTHR31344">
    <property type="entry name" value="NUCLEAR PORE COMPLEX PROTEIN NUP205"/>
    <property type="match status" value="1"/>
</dbReference>